<feature type="region of interest" description="Disordered" evidence="1">
    <location>
        <begin position="1"/>
        <end position="24"/>
    </location>
</feature>
<sequence>MWLPSSFVSDPKATPQSIRGKTGRPMWRADAQRLAADAQRLTGSFRCGAHAFCADMPLARKCRVRNGRHPWVYDQRHTGIRRCLI</sequence>
<proteinExistence type="predicted"/>
<gene>
    <name evidence="2" type="ORF">WJX84_001332</name>
</gene>
<dbReference type="Proteomes" id="UP001485043">
    <property type="component" value="Unassembled WGS sequence"/>
</dbReference>
<comment type="caution">
    <text evidence="2">The sequence shown here is derived from an EMBL/GenBank/DDBJ whole genome shotgun (WGS) entry which is preliminary data.</text>
</comment>
<accession>A0AAW1RQZ7</accession>
<name>A0AAW1RQZ7_9CHLO</name>
<reference evidence="2 3" key="1">
    <citation type="journal article" date="2024" name="Nat. Commun.">
        <title>Phylogenomics reveals the evolutionary origins of lichenization in chlorophyte algae.</title>
        <authorList>
            <person name="Puginier C."/>
            <person name="Libourel C."/>
            <person name="Otte J."/>
            <person name="Skaloud P."/>
            <person name="Haon M."/>
            <person name="Grisel S."/>
            <person name="Petersen M."/>
            <person name="Berrin J.G."/>
            <person name="Delaux P.M."/>
            <person name="Dal Grande F."/>
            <person name="Keller J."/>
        </authorList>
    </citation>
    <scope>NUCLEOTIDE SEQUENCE [LARGE SCALE GENOMIC DNA]</scope>
    <source>
        <strain evidence="2 3">SAG 2523</strain>
    </source>
</reference>
<evidence type="ECO:0000256" key="1">
    <source>
        <dbReference type="SAM" id="MobiDB-lite"/>
    </source>
</evidence>
<dbReference type="AlphaFoldDB" id="A0AAW1RQZ7"/>
<keyword evidence="3" id="KW-1185">Reference proteome</keyword>
<dbReference type="EMBL" id="JALJOV010002035">
    <property type="protein sequence ID" value="KAK9836062.1"/>
    <property type="molecule type" value="Genomic_DNA"/>
</dbReference>
<evidence type="ECO:0000313" key="3">
    <source>
        <dbReference type="Proteomes" id="UP001485043"/>
    </source>
</evidence>
<organism evidence="2 3">
    <name type="scientific">Apatococcus fuscideae</name>
    <dbReference type="NCBI Taxonomy" id="2026836"/>
    <lineage>
        <taxon>Eukaryota</taxon>
        <taxon>Viridiplantae</taxon>
        <taxon>Chlorophyta</taxon>
        <taxon>core chlorophytes</taxon>
        <taxon>Trebouxiophyceae</taxon>
        <taxon>Chlorellales</taxon>
        <taxon>Chlorellaceae</taxon>
        <taxon>Apatococcus</taxon>
    </lineage>
</organism>
<evidence type="ECO:0000313" key="2">
    <source>
        <dbReference type="EMBL" id="KAK9836062.1"/>
    </source>
</evidence>
<protein>
    <submittedName>
        <fullName evidence="2">Uncharacterized protein</fullName>
    </submittedName>
</protein>